<reference evidence="7 8" key="1">
    <citation type="submission" date="2022-04" db="EMBL/GenBank/DDBJ databases">
        <title>Roseobacter sp. WL0113 is a bacterium isolated from neritic sediment.</title>
        <authorList>
            <person name="Wang L."/>
            <person name="He W."/>
            <person name="Zhang D.-F."/>
        </authorList>
    </citation>
    <scope>NUCLEOTIDE SEQUENCE [LARGE SCALE GENOMIC DNA]</scope>
    <source>
        <strain evidence="7 8">WL0113</strain>
    </source>
</reference>
<feature type="transmembrane region" description="Helical" evidence="6">
    <location>
        <begin position="42"/>
        <end position="63"/>
    </location>
</feature>
<keyword evidence="5 6" id="KW-0472">Membrane</keyword>
<organism evidence="7 8">
    <name type="scientific">Roseobacter sinensis</name>
    <dbReference type="NCBI Taxonomy" id="2931391"/>
    <lineage>
        <taxon>Bacteria</taxon>
        <taxon>Pseudomonadati</taxon>
        <taxon>Pseudomonadota</taxon>
        <taxon>Alphaproteobacteria</taxon>
        <taxon>Rhodobacterales</taxon>
        <taxon>Roseobacteraceae</taxon>
        <taxon>Roseobacter</taxon>
    </lineage>
</organism>
<protein>
    <submittedName>
        <fullName evidence="7">Isoprenylcysteine carboxylmethyltransferase family protein</fullName>
    </submittedName>
</protein>
<name>A0ABT3BLY7_9RHOB</name>
<evidence type="ECO:0000313" key="8">
    <source>
        <dbReference type="Proteomes" id="UP001208690"/>
    </source>
</evidence>
<comment type="subcellular location">
    <subcellularLocation>
        <location evidence="1">Membrane</location>
        <topology evidence="1">Multi-pass membrane protein</topology>
    </subcellularLocation>
</comment>
<dbReference type="Proteomes" id="UP001208690">
    <property type="component" value="Unassembled WGS sequence"/>
</dbReference>
<evidence type="ECO:0000313" key="7">
    <source>
        <dbReference type="EMBL" id="MCV3274214.1"/>
    </source>
</evidence>
<dbReference type="Gene3D" id="1.20.120.1630">
    <property type="match status" value="1"/>
</dbReference>
<dbReference type="PANTHER" id="PTHR31040">
    <property type="entry name" value="NURIM"/>
    <property type="match status" value="1"/>
</dbReference>
<dbReference type="EMBL" id="JALIEB010000032">
    <property type="protein sequence ID" value="MCV3274214.1"/>
    <property type="molecule type" value="Genomic_DNA"/>
</dbReference>
<dbReference type="RefSeq" id="WP_263846419.1">
    <property type="nucleotide sequence ID" value="NZ_JALIEB010000032.1"/>
</dbReference>
<keyword evidence="8" id="KW-1185">Reference proteome</keyword>
<feature type="transmembrane region" description="Helical" evidence="6">
    <location>
        <begin position="114"/>
        <end position="135"/>
    </location>
</feature>
<evidence type="ECO:0000256" key="5">
    <source>
        <dbReference type="ARBA" id="ARBA00023136"/>
    </source>
</evidence>
<sequence length="246" mass="27728">MKQFIFVYAIGCYGLFGIVFVWFAAFLLNVGDIRGPAQSPPAIAILVNLTLIAAFGMAHSVMARPAFKRIWIRIIPPAAERATYVLQSSFFLALIFSCWQPIPAVIWDISGPAAWIVYGVFFLGAAIILTSTFLLGHGEFVGLSQAWDNLRGVAEKQPQFRTPFLYRLVRHPLQFGLIVMMTATPVMTAGHLLFVTAMTLYITIGLRLEERALLREFGSDYEDYRRDVPMLIPHPFRRARRRATAE</sequence>
<dbReference type="PANTHER" id="PTHR31040:SF1">
    <property type="entry name" value="NURIM"/>
    <property type="match status" value="1"/>
</dbReference>
<comment type="caution">
    <text evidence="7">The sequence shown here is derived from an EMBL/GenBank/DDBJ whole genome shotgun (WGS) entry which is preliminary data.</text>
</comment>
<evidence type="ECO:0000256" key="4">
    <source>
        <dbReference type="ARBA" id="ARBA00022989"/>
    </source>
</evidence>
<feature type="transmembrane region" description="Helical" evidence="6">
    <location>
        <begin position="7"/>
        <end position="30"/>
    </location>
</feature>
<feature type="transmembrane region" description="Helical" evidence="6">
    <location>
        <begin position="175"/>
        <end position="204"/>
    </location>
</feature>
<evidence type="ECO:0000256" key="6">
    <source>
        <dbReference type="SAM" id="Phobius"/>
    </source>
</evidence>
<proteinExistence type="inferred from homology"/>
<gene>
    <name evidence="7" type="ORF">MUB52_22515</name>
</gene>
<evidence type="ECO:0000256" key="2">
    <source>
        <dbReference type="ARBA" id="ARBA00010631"/>
    </source>
</evidence>
<keyword evidence="3 6" id="KW-0812">Transmembrane</keyword>
<dbReference type="InterPro" id="IPR033580">
    <property type="entry name" value="Nurim-like"/>
</dbReference>
<comment type="similarity">
    <text evidence="2">Belongs to the nurim family.</text>
</comment>
<evidence type="ECO:0000256" key="1">
    <source>
        <dbReference type="ARBA" id="ARBA00004141"/>
    </source>
</evidence>
<feature type="transmembrane region" description="Helical" evidence="6">
    <location>
        <begin position="84"/>
        <end position="102"/>
    </location>
</feature>
<keyword evidence="4 6" id="KW-1133">Transmembrane helix</keyword>
<accession>A0ABT3BLY7</accession>
<evidence type="ECO:0000256" key="3">
    <source>
        <dbReference type="ARBA" id="ARBA00022692"/>
    </source>
</evidence>